<feature type="transmembrane region" description="Helical" evidence="7">
    <location>
        <begin position="379"/>
        <end position="401"/>
    </location>
</feature>
<dbReference type="InterPro" id="IPR003599">
    <property type="entry name" value="Ig_sub"/>
</dbReference>
<keyword evidence="2 8" id="KW-0732">Signal</keyword>
<dbReference type="PROSITE" id="PS50853">
    <property type="entry name" value="FN3"/>
    <property type="match status" value="1"/>
</dbReference>
<dbReference type="InterPro" id="IPR036179">
    <property type="entry name" value="Ig-like_dom_sf"/>
</dbReference>
<name>A0AAJ7T1P1_PETMA</name>
<evidence type="ECO:0000313" key="11">
    <source>
        <dbReference type="Proteomes" id="UP001318040"/>
    </source>
</evidence>
<proteinExistence type="inferred from homology"/>
<keyword evidence="7" id="KW-0472">Membrane</keyword>
<sequence>MPMLLPLLALLLVTSGIATPAQELRLDARAAPLTTGSPPHHPQPSQGPPVLHVRRGDSVNLSCRASTHRVTWRLHPLGGVPPDPVTSTVGPPVLVLQSVRATQAGKYECLEWGTSTLLDVVELRVGEPPAVPELHCRSRSYPESFTCSWRVPPTGGLADTVVATYWHASNGLELPCPPEAPPSGAPSTGAPPAATVGTCTVRDPLLFSTSRYRVSARAINAYGHSRTATTFFLLDSIVMPDPPIGVTMTPVSGQPRQLLVTWQMPPTWSNDPGFQLLYAVRSRHPQHETWRVLDDRLDEPRFLVKDARPGAPLLVEVAARDRFVGNWSEWSGAGSSWVETTTSENVTTAGILTASPNEEWGECFTTDPPKCTKLLCSNLFILAIFLGFLTLITASVLLYTCRRRLKFLALRCSGKGGSTVGGGVEDPPCSTPLEGVTCSGGGGSLGYHALKSPSGPVH</sequence>
<evidence type="ECO:0000256" key="2">
    <source>
        <dbReference type="ARBA" id="ARBA00022729"/>
    </source>
</evidence>
<evidence type="ECO:0000259" key="10">
    <source>
        <dbReference type="PROSITE" id="PS50853"/>
    </source>
</evidence>
<evidence type="ECO:0000256" key="8">
    <source>
        <dbReference type="SAM" id="SignalP"/>
    </source>
</evidence>
<dbReference type="InterPro" id="IPR003961">
    <property type="entry name" value="FN3_dom"/>
</dbReference>
<dbReference type="PANTHER" id="PTHR48483:SF2">
    <property type="entry name" value="INTERLEUKIN-27 SUBUNIT BETA"/>
    <property type="match status" value="1"/>
</dbReference>
<keyword evidence="3" id="KW-0677">Repeat</keyword>
<feature type="domain" description="Ig-like" evidence="9">
    <location>
        <begin position="42"/>
        <end position="109"/>
    </location>
</feature>
<dbReference type="InterPro" id="IPR036116">
    <property type="entry name" value="FN3_sf"/>
</dbReference>
<evidence type="ECO:0000313" key="12">
    <source>
        <dbReference type="RefSeq" id="XP_032809575.1"/>
    </source>
</evidence>
<evidence type="ECO:0000256" key="7">
    <source>
        <dbReference type="SAM" id="Phobius"/>
    </source>
</evidence>
<dbReference type="GO" id="GO:0016020">
    <property type="term" value="C:membrane"/>
    <property type="evidence" value="ECO:0007669"/>
    <property type="project" value="InterPro"/>
</dbReference>
<dbReference type="PROSITE" id="PS01354">
    <property type="entry name" value="HEMATOPO_REC_L_F3"/>
    <property type="match status" value="1"/>
</dbReference>
<organism evidence="11 12">
    <name type="scientific">Petromyzon marinus</name>
    <name type="common">Sea lamprey</name>
    <dbReference type="NCBI Taxonomy" id="7757"/>
    <lineage>
        <taxon>Eukaryota</taxon>
        <taxon>Metazoa</taxon>
        <taxon>Chordata</taxon>
        <taxon>Craniata</taxon>
        <taxon>Vertebrata</taxon>
        <taxon>Cyclostomata</taxon>
        <taxon>Hyperoartia</taxon>
        <taxon>Petromyzontiformes</taxon>
        <taxon>Petromyzontidae</taxon>
        <taxon>Petromyzon</taxon>
    </lineage>
</organism>
<dbReference type="AlphaFoldDB" id="A0AAJ7T1P1"/>
<dbReference type="InterPro" id="IPR003530">
    <property type="entry name" value="Hematopoietin_rcpt_L_F3_CS"/>
</dbReference>
<keyword evidence="7" id="KW-0812">Transmembrane</keyword>
<evidence type="ECO:0000256" key="4">
    <source>
        <dbReference type="ARBA" id="ARBA00023180"/>
    </source>
</evidence>
<dbReference type="PROSITE" id="PS50835">
    <property type="entry name" value="IG_LIKE"/>
    <property type="match status" value="1"/>
</dbReference>
<dbReference type="InterPro" id="IPR053073">
    <property type="entry name" value="IL11/IL27_subunit_beta"/>
</dbReference>
<dbReference type="GeneID" id="116942099"/>
<feature type="chain" id="PRO_5042536168" evidence="8">
    <location>
        <begin position="19"/>
        <end position="458"/>
    </location>
</feature>
<feature type="signal peptide" evidence="8">
    <location>
        <begin position="1"/>
        <end position="18"/>
    </location>
</feature>
<dbReference type="SUPFAM" id="SSF48726">
    <property type="entry name" value="Immunoglobulin"/>
    <property type="match status" value="1"/>
</dbReference>
<evidence type="ECO:0000256" key="5">
    <source>
        <dbReference type="ARBA" id="ARBA00023319"/>
    </source>
</evidence>
<dbReference type="InterPro" id="IPR007110">
    <property type="entry name" value="Ig-like_dom"/>
</dbReference>
<feature type="domain" description="Fibronectin type-III" evidence="10">
    <location>
        <begin position="242"/>
        <end position="345"/>
    </location>
</feature>
<keyword evidence="7" id="KW-1133">Transmembrane helix</keyword>
<dbReference type="Gene3D" id="2.60.40.10">
    <property type="entry name" value="Immunoglobulins"/>
    <property type="match status" value="3"/>
</dbReference>
<dbReference type="RefSeq" id="XP_032809575.1">
    <property type="nucleotide sequence ID" value="XM_032953684.1"/>
</dbReference>
<feature type="region of interest" description="Disordered" evidence="6">
    <location>
        <begin position="32"/>
        <end position="51"/>
    </location>
</feature>
<dbReference type="GO" id="GO:0004896">
    <property type="term" value="F:cytokine receptor activity"/>
    <property type="evidence" value="ECO:0007669"/>
    <property type="project" value="InterPro"/>
</dbReference>
<keyword evidence="4" id="KW-0325">Glycoprotein</keyword>
<dbReference type="SUPFAM" id="SSF49265">
    <property type="entry name" value="Fibronectin type III"/>
    <property type="match status" value="2"/>
</dbReference>
<dbReference type="CDD" id="cd00063">
    <property type="entry name" value="FN3"/>
    <property type="match status" value="1"/>
</dbReference>
<keyword evidence="11" id="KW-1185">Reference proteome</keyword>
<dbReference type="InterPro" id="IPR013783">
    <property type="entry name" value="Ig-like_fold"/>
</dbReference>
<dbReference type="KEGG" id="pmrn:116942099"/>
<protein>
    <submittedName>
        <fullName evidence="12">Ciliary neurotrophic factor receptor subunit alpha-like</fullName>
    </submittedName>
</protein>
<dbReference type="Proteomes" id="UP001318040">
    <property type="component" value="Chromosome 13"/>
</dbReference>
<evidence type="ECO:0000259" key="9">
    <source>
        <dbReference type="PROSITE" id="PS50835"/>
    </source>
</evidence>
<evidence type="ECO:0000256" key="6">
    <source>
        <dbReference type="SAM" id="MobiDB-lite"/>
    </source>
</evidence>
<comment type="similarity">
    <text evidence="1">Belongs to the type I cytokine receptor family. Type 3 subfamily.</text>
</comment>
<evidence type="ECO:0000256" key="3">
    <source>
        <dbReference type="ARBA" id="ARBA00022737"/>
    </source>
</evidence>
<accession>A0AAJ7T1P1</accession>
<dbReference type="SMART" id="SM00409">
    <property type="entry name" value="IG"/>
    <property type="match status" value="1"/>
</dbReference>
<dbReference type="SMART" id="SM00060">
    <property type="entry name" value="FN3"/>
    <property type="match status" value="2"/>
</dbReference>
<gene>
    <name evidence="12" type="primary">LOC116942099</name>
</gene>
<dbReference type="PANTHER" id="PTHR48483">
    <property type="entry name" value="INTERLEUKIN-27 SUBUNIT BETA"/>
    <property type="match status" value="1"/>
</dbReference>
<reference evidence="12" key="1">
    <citation type="submission" date="2025-08" db="UniProtKB">
        <authorList>
            <consortium name="RefSeq"/>
        </authorList>
    </citation>
    <scope>IDENTIFICATION</scope>
    <source>
        <tissue evidence="12">Sperm</tissue>
    </source>
</reference>
<keyword evidence="5" id="KW-0393">Immunoglobulin domain</keyword>
<evidence type="ECO:0000256" key="1">
    <source>
        <dbReference type="ARBA" id="ARBA00010890"/>
    </source>
</evidence>